<name>A0ABP7W1J9_9ACTN</name>
<gene>
    <name evidence="2" type="ORF">GCM10022233_68340</name>
</gene>
<comment type="caution">
    <text evidence="2">The sequence shown here is derived from an EMBL/GenBank/DDBJ whole genome shotgun (WGS) entry which is preliminary data.</text>
</comment>
<evidence type="ECO:0000313" key="3">
    <source>
        <dbReference type="Proteomes" id="UP001499984"/>
    </source>
</evidence>
<dbReference type="EMBL" id="BAAAZY010000022">
    <property type="protein sequence ID" value="GAA4079038.1"/>
    <property type="molecule type" value="Genomic_DNA"/>
</dbReference>
<sequence length="158" mass="16448">MSSKPNPPETADPVATPRRRLGAGTPWRMVLAATALAATAALSTAAPVGAQTQQGQVVVWIHDSFGGGTVTSQPAGINCHVVAFLNPYESEEGRPGQTGTCSASFPVGTTVTFIATPDPGSYFNYADPPSLTVGSPGYNTAGIYFCPDPEASPYCWYY</sequence>
<evidence type="ECO:0000256" key="1">
    <source>
        <dbReference type="SAM" id="MobiDB-lite"/>
    </source>
</evidence>
<feature type="compositionally biased region" description="Pro residues" evidence="1">
    <location>
        <begin position="1"/>
        <end position="10"/>
    </location>
</feature>
<accession>A0ABP7W1J9</accession>
<dbReference type="Proteomes" id="UP001499984">
    <property type="component" value="Unassembled WGS sequence"/>
</dbReference>
<reference evidence="3" key="1">
    <citation type="journal article" date="2019" name="Int. J. Syst. Evol. Microbiol.">
        <title>The Global Catalogue of Microorganisms (GCM) 10K type strain sequencing project: providing services to taxonomists for standard genome sequencing and annotation.</title>
        <authorList>
            <consortium name="The Broad Institute Genomics Platform"/>
            <consortium name="The Broad Institute Genome Sequencing Center for Infectious Disease"/>
            <person name="Wu L."/>
            <person name="Ma J."/>
        </authorList>
    </citation>
    <scope>NUCLEOTIDE SEQUENCE [LARGE SCALE GENOMIC DNA]</scope>
    <source>
        <strain evidence="3">JCM 16925</strain>
    </source>
</reference>
<protein>
    <submittedName>
        <fullName evidence="2">Uncharacterized protein</fullName>
    </submittedName>
</protein>
<organism evidence="2 3">
    <name type="scientific">Streptomyces shaanxiensis</name>
    <dbReference type="NCBI Taxonomy" id="653357"/>
    <lineage>
        <taxon>Bacteria</taxon>
        <taxon>Bacillati</taxon>
        <taxon>Actinomycetota</taxon>
        <taxon>Actinomycetes</taxon>
        <taxon>Kitasatosporales</taxon>
        <taxon>Streptomycetaceae</taxon>
        <taxon>Streptomyces</taxon>
    </lineage>
</organism>
<proteinExistence type="predicted"/>
<evidence type="ECO:0000313" key="2">
    <source>
        <dbReference type="EMBL" id="GAA4079038.1"/>
    </source>
</evidence>
<keyword evidence="3" id="KW-1185">Reference proteome</keyword>
<feature type="region of interest" description="Disordered" evidence="1">
    <location>
        <begin position="1"/>
        <end position="21"/>
    </location>
</feature>